<dbReference type="RefSeq" id="WP_023792454.1">
    <property type="nucleotide sequence ID" value="NC_023003.1"/>
</dbReference>
<keyword evidence="2" id="KW-1185">Reference proteome</keyword>
<evidence type="ECO:0000313" key="2">
    <source>
        <dbReference type="Proteomes" id="UP000018769"/>
    </source>
</evidence>
<dbReference type="SUPFAM" id="SSF55008">
    <property type="entry name" value="HMA, heavy metal-associated domain"/>
    <property type="match status" value="1"/>
</dbReference>
<evidence type="ECO:0000313" key="1">
    <source>
        <dbReference type="EMBL" id="CDK30778.1"/>
    </source>
</evidence>
<gene>
    <name evidence="1" type="ORF">BABL1_gene_237</name>
</gene>
<organism evidence="1 2">
    <name type="scientific">Candidatus Babela massiliensis</name>
    <dbReference type="NCBI Taxonomy" id="673862"/>
    <lineage>
        <taxon>Bacteria</taxon>
        <taxon>Candidatus Babelota</taxon>
        <taxon>Candidatus Babeliae</taxon>
        <taxon>Candidatus Babeliales</taxon>
        <taxon>Candidatus Babeliaceae</taxon>
        <taxon>Candidatus Babela</taxon>
    </lineage>
</organism>
<dbReference type="GO" id="GO:0046872">
    <property type="term" value="F:metal ion binding"/>
    <property type="evidence" value="ECO:0007669"/>
    <property type="project" value="InterPro"/>
</dbReference>
<dbReference type="Proteomes" id="UP000018769">
    <property type="component" value="Chromosome I"/>
</dbReference>
<name>V6DIM6_9BACT</name>
<reference evidence="1 2" key="1">
    <citation type="journal article" date="2015" name="Biol. Direct">
        <title>Babela massiliensis, a representative of a widespread bacterial phylum with unusual adaptations to parasitism in amoebae.</title>
        <authorList>
            <person name="Pagnier I."/>
            <person name="Yutin N."/>
            <person name="Croce O."/>
            <person name="Makarova K.S."/>
            <person name="Wolf Y.I."/>
            <person name="Benamar S."/>
            <person name="Raoult D."/>
            <person name="Koonin E.V."/>
            <person name="La Scola B."/>
        </authorList>
    </citation>
    <scope>NUCLEOTIDE SEQUENCE [LARGE SCALE GENOMIC DNA]</scope>
    <source>
        <strain evidence="2">BABL1</strain>
    </source>
</reference>
<dbReference type="CDD" id="cd00371">
    <property type="entry name" value="HMA"/>
    <property type="match status" value="1"/>
</dbReference>
<dbReference type="STRING" id="673862.BABL1_gene_237"/>
<sequence length="113" mass="13105">MKKFYFVLLVFLLPSCRQISLKKNNLELLNEEKIAYIKVKGIECEFCAQSALEALSKIDGVIQAQFEKNNFIHINKYFENKRIELIYLPDKVIDQDIISEALSIEGFQLDSIS</sequence>
<dbReference type="EMBL" id="HG793133">
    <property type="protein sequence ID" value="CDK30778.1"/>
    <property type="molecule type" value="Genomic_DNA"/>
</dbReference>
<accession>V6DIM6</accession>
<proteinExistence type="predicted"/>
<protein>
    <submittedName>
        <fullName evidence="1">Copper-ion-binding protein</fullName>
    </submittedName>
</protein>
<dbReference type="InterPro" id="IPR006121">
    <property type="entry name" value="HMA_dom"/>
</dbReference>
<dbReference type="OrthoDB" id="5513217at2"/>
<dbReference type="InterPro" id="IPR036163">
    <property type="entry name" value="HMA_dom_sf"/>
</dbReference>
<dbReference type="AlphaFoldDB" id="V6DIM6"/>
<dbReference type="KEGG" id="dpb:BABL1_gene_237"/>
<dbReference type="HOGENOM" id="CLU_2128895_0_0_7"/>
<dbReference type="Gene3D" id="3.30.70.100">
    <property type="match status" value="1"/>
</dbReference>